<evidence type="ECO:0000256" key="1">
    <source>
        <dbReference type="SAM" id="MobiDB-lite"/>
    </source>
</evidence>
<organism evidence="3 4">
    <name type="scientific">Corynebacterium pseudogenitalium ATCC 33035</name>
    <dbReference type="NCBI Taxonomy" id="525264"/>
    <lineage>
        <taxon>Bacteria</taxon>
        <taxon>Bacillati</taxon>
        <taxon>Actinomycetota</taxon>
        <taxon>Actinomycetes</taxon>
        <taxon>Mycobacteriales</taxon>
        <taxon>Corynebacteriaceae</taxon>
        <taxon>Corynebacterium</taxon>
    </lineage>
</organism>
<dbReference type="RefSeq" id="WP_005323103.1">
    <property type="nucleotide sequence ID" value="NZ_GL542874.1"/>
</dbReference>
<feature type="compositionally biased region" description="Basic and acidic residues" evidence="1">
    <location>
        <begin position="140"/>
        <end position="164"/>
    </location>
</feature>
<feature type="compositionally biased region" description="Basic and acidic residues" evidence="1">
    <location>
        <begin position="108"/>
        <end position="122"/>
    </location>
</feature>
<name>E2S5Q4_9CORY</name>
<reference evidence="3 4" key="1">
    <citation type="submission" date="2010-08" db="EMBL/GenBank/DDBJ databases">
        <authorList>
            <person name="Muzny D."/>
            <person name="Qin X."/>
            <person name="Buhay C."/>
            <person name="Dugan-Rocha S."/>
            <person name="Ding Y."/>
            <person name="Chen G."/>
            <person name="Hawes A."/>
            <person name="Holder M."/>
            <person name="Jhangiani S."/>
            <person name="Johnson A."/>
            <person name="Khan Z."/>
            <person name="Li Z."/>
            <person name="Liu W."/>
            <person name="Liu X."/>
            <person name="Perez L."/>
            <person name="Shen H."/>
            <person name="Wang Q."/>
            <person name="Watt J."/>
            <person name="Xi L."/>
            <person name="Xin Y."/>
            <person name="Zhou J."/>
            <person name="Deng J."/>
            <person name="Jiang H."/>
            <person name="Liu Y."/>
            <person name="Qu J."/>
            <person name="Song X.-Z."/>
            <person name="Zhang L."/>
            <person name="Villasana D."/>
            <person name="Johnson A."/>
            <person name="Liu J."/>
            <person name="Liyanage D."/>
            <person name="Lorensuhewa L."/>
            <person name="Robinson T."/>
            <person name="Song A."/>
            <person name="Song B.-B."/>
            <person name="Dinh H."/>
            <person name="Thornton R."/>
            <person name="Coyle M."/>
            <person name="Francisco L."/>
            <person name="Jackson L."/>
            <person name="Javaid M."/>
            <person name="Korchina V."/>
            <person name="Kovar C."/>
            <person name="Mata R."/>
            <person name="Mathew T."/>
            <person name="Ngo R."/>
            <person name="Nguyen L."/>
            <person name="Nguyen N."/>
            <person name="Okwuonu G."/>
            <person name="Ongeri F."/>
            <person name="Pham C."/>
            <person name="Simmons D."/>
            <person name="Wilczek-Boney K."/>
            <person name="Hale W."/>
            <person name="Jakkamsetti A."/>
            <person name="Pham P."/>
            <person name="Ruth R."/>
            <person name="San Lucas F."/>
            <person name="Warren J."/>
            <person name="Zhang J."/>
            <person name="Zhao Z."/>
            <person name="Zhou C."/>
            <person name="Zhu D."/>
            <person name="Lee S."/>
            <person name="Bess C."/>
            <person name="Blankenburg K."/>
            <person name="Forbes L."/>
            <person name="Fu Q."/>
            <person name="Gubbala S."/>
            <person name="Hirani K."/>
            <person name="Jayaseelan J.C."/>
            <person name="Lara F."/>
            <person name="Munidasa M."/>
            <person name="Palculict T."/>
            <person name="Patil S."/>
            <person name="Pu L.-L."/>
            <person name="Saada N."/>
            <person name="Tang L."/>
            <person name="Weissenberger G."/>
            <person name="Zhu Y."/>
            <person name="Hemphill L."/>
            <person name="Shang Y."/>
            <person name="Youmans B."/>
            <person name="Ayvaz T."/>
            <person name="Ross M."/>
            <person name="Santibanez J."/>
            <person name="Aqrawi P."/>
            <person name="Gross S."/>
            <person name="Joshi V."/>
            <person name="Fowler G."/>
            <person name="Nazareth L."/>
            <person name="Reid J."/>
            <person name="Worley K."/>
            <person name="Petrosino J."/>
            <person name="Highlander S."/>
            <person name="Gibbs R."/>
        </authorList>
    </citation>
    <scope>NUCLEOTIDE SEQUENCE [LARGE SCALE GENOMIC DNA]</scope>
    <source>
        <strain evidence="3 4">ATCC 33035</strain>
    </source>
</reference>
<keyword evidence="2" id="KW-1133">Transmembrane helix</keyword>
<dbReference type="HOGENOM" id="CLU_1616248_0_0_11"/>
<protein>
    <submittedName>
        <fullName evidence="3">Uncharacterized protein</fullName>
    </submittedName>
</protein>
<evidence type="ECO:0000313" key="3">
    <source>
        <dbReference type="EMBL" id="EFQ79915.1"/>
    </source>
</evidence>
<dbReference type="AlphaFoldDB" id="E2S5Q4"/>
<keyword evidence="2" id="KW-0472">Membrane</keyword>
<dbReference type="Proteomes" id="UP000003020">
    <property type="component" value="Unassembled WGS sequence"/>
</dbReference>
<keyword evidence="2" id="KW-0812">Transmembrane</keyword>
<feature type="region of interest" description="Disordered" evidence="1">
    <location>
        <begin position="102"/>
        <end position="164"/>
    </location>
</feature>
<evidence type="ECO:0000256" key="2">
    <source>
        <dbReference type="SAM" id="Phobius"/>
    </source>
</evidence>
<proteinExistence type="predicted"/>
<evidence type="ECO:0000313" key="4">
    <source>
        <dbReference type="Proteomes" id="UP000003020"/>
    </source>
</evidence>
<comment type="caution">
    <text evidence="3">The sequence shown here is derived from an EMBL/GenBank/DDBJ whole genome shotgun (WGS) entry which is preliminary data.</text>
</comment>
<feature type="transmembrane region" description="Helical" evidence="2">
    <location>
        <begin position="35"/>
        <end position="57"/>
    </location>
</feature>
<dbReference type="EMBL" id="ABYQ02000013">
    <property type="protein sequence ID" value="EFQ79915.1"/>
    <property type="molecule type" value="Genomic_DNA"/>
</dbReference>
<accession>E2S5Q4</accession>
<keyword evidence="4" id="KW-1185">Reference proteome</keyword>
<sequence>MQGALTAVIALLSLSLVSSFLDKEIFEYCINEKELRGVTTLYIAMVLLFLAWALIVLPGTAQAETYSAAGGWAKAAYVGCAATSVGTFLIQASIRYAILQKSRNQKTRAKEDNNKPLDDLTKRSVAAPEGSQQQAIDTPEADRRKPQREPNPEEGTEDSRKPHA</sequence>
<gene>
    <name evidence="3" type="ORF">HMPREF0305_11795</name>
</gene>